<dbReference type="GO" id="GO:0003700">
    <property type="term" value="F:DNA-binding transcription factor activity"/>
    <property type="evidence" value="ECO:0007669"/>
    <property type="project" value="InterPro"/>
</dbReference>
<reference evidence="6 7" key="1">
    <citation type="journal article" date="2012" name="J. Am. Chem. Soc.">
        <title>Bacterial biosynthesis and maturation of the didemnin anti-cancer agents.</title>
        <authorList>
            <person name="Xu Y."/>
            <person name="Kersten R.D."/>
            <person name="Nam S.J."/>
            <person name="Lu L."/>
            <person name="Al-Suwailem A.M."/>
            <person name="Zheng H."/>
            <person name="Fenical W."/>
            <person name="Dorrestein P.C."/>
            <person name="Moore B.S."/>
            <person name="Qian P.Y."/>
        </authorList>
    </citation>
    <scope>NUCLEOTIDE SEQUENCE [LARGE SCALE GENOMIC DNA]</scope>
    <source>
        <strain evidence="6 7">KA081020-065</strain>
    </source>
</reference>
<dbReference type="InterPro" id="IPR036390">
    <property type="entry name" value="WH_DNA-bd_sf"/>
</dbReference>
<evidence type="ECO:0000256" key="3">
    <source>
        <dbReference type="ARBA" id="ARBA00023125"/>
    </source>
</evidence>
<evidence type="ECO:0000259" key="5">
    <source>
        <dbReference type="PROSITE" id="PS50931"/>
    </source>
</evidence>
<dbReference type="EMBL" id="CP003236">
    <property type="protein sequence ID" value="AFK53333.1"/>
    <property type="molecule type" value="Genomic_DNA"/>
</dbReference>
<dbReference type="RefSeq" id="WP_014745012.1">
    <property type="nucleotide sequence ID" value="NC_017956.1"/>
</dbReference>
<keyword evidence="2" id="KW-0805">Transcription regulation</keyword>
<name>I3TKP5_TISMK</name>
<dbReference type="PANTHER" id="PTHR30118">
    <property type="entry name" value="HTH-TYPE TRANSCRIPTIONAL REGULATOR LEUO-RELATED"/>
    <property type="match status" value="1"/>
</dbReference>
<dbReference type="AlphaFoldDB" id="I3TKP5"/>
<dbReference type="PATRIC" id="fig|1110502.3.peg.1540"/>
<sequence length="308" mass="32843">MDHNGFDLNLIAAFQALMAERNVTRAARRIGLTQPAMSAALARLRRATGDELFVRSPKGLAPTPRALDLARPFGQILEAVDAALNHRPAFDPSAATTRVTLALSEHPAHRLLPGLGRRLAAAAPGIDLQVLGFQGREDAIRLLDEAVADLAVGVPPGPEARILSAPLFTEAFVCIARKGGPAEAALADLPSFLDARHLLVSPEGDGFGVVDQALQAQGLRRRVGLMLPQMYAAPAIIAETDLVATLMAGVVAGARPDLAVSAPPLALPAIPFHLLWHRRTDDHPAQRWLRQQVIEVAAEPAQDEVLLF</sequence>
<evidence type="ECO:0000313" key="6">
    <source>
        <dbReference type="EMBL" id="AFK53333.1"/>
    </source>
</evidence>
<evidence type="ECO:0000256" key="2">
    <source>
        <dbReference type="ARBA" id="ARBA00023015"/>
    </source>
</evidence>
<dbReference type="PANTHER" id="PTHR30118:SF15">
    <property type="entry name" value="TRANSCRIPTIONAL REGULATORY PROTEIN"/>
    <property type="match status" value="1"/>
</dbReference>
<dbReference type="HOGENOM" id="CLU_039613_39_0_5"/>
<dbReference type="SUPFAM" id="SSF53850">
    <property type="entry name" value="Periplasmic binding protein-like II"/>
    <property type="match status" value="1"/>
</dbReference>
<evidence type="ECO:0000256" key="4">
    <source>
        <dbReference type="ARBA" id="ARBA00023163"/>
    </source>
</evidence>
<protein>
    <submittedName>
        <fullName evidence="6">LysR family transcriptional regulator</fullName>
    </submittedName>
</protein>
<keyword evidence="4" id="KW-0804">Transcription</keyword>
<dbReference type="CDD" id="cd08417">
    <property type="entry name" value="PBP2_Nitroaromatics_like"/>
    <property type="match status" value="1"/>
</dbReference>
<dbReference type="Pfam" id="PF00126">
    <property type="entry name" value="HTH_1"/>
    <property type="match status" value="1"/>
</dbReference>
<dbReference type="InterPro" id="IPR037402">
    <property type="entry name" value="YidZ_PBP2"/>
</dbReference>
<dbReference type="InterPro" id="IPR036388">
    <property type="entry name" value="WH-like_DNA-bd_sf"/>
</dbReference>
<dbReference type="PRINTS" id="PR00039">
    <property type="entry name" value="HTHLYSR"/>
</dbReference>
<dbReference type="Proteomes" id="UP000005258">
    <property type="component" value="Chromosome"/>
</dbReference>
<proteinExistence type="inferred from homology"/>
<comment type="similarity">
    <text evidence="1">Belongs to the LysR transcriptional regulatory family.</text>
</comment>
<dbReference type="SUPFAM" id="SSF46785">
    <property type="entry name" value="Winged helix' DNA-binding domain"/>
    <property type="match status" value="1"/>
</dbReference>
<evidence type="ECO:0000256" key="1">
    <source>
        <dbReference type="ARBA" id="ARBA00009437"/>
    </source>
</evidence>
<dbReference type="InterPro" id="IPR000847">
    <property type="entry name" value="LysR_HTH_N"/>
</dbReference>
<dbReference type="InterPro" id="IPR050389">
    <property type="entry name" value="LysR-type_TF"/>
</dbReference>
<organism evidence="6 7">
    <name type="scientific">Tistrella mobilis (strain KA081020-065)</name>
    <dbReference type="NCBI Taxonomy" id="1110502"/>
    <lineage>
        <taxon>Bacteria</taxon>
        <taxon>Pseudomonadati</taxon>
        <taxon>Pseudomonadota</taxon>
        <taxon>Alphaproteobacteria</taxon>
        <taxon>Geminicoccales</taxon>
        <taxon>Geminicoccaceae</taxon>
        <taxon>Tistrella</taxon>
    </lineage>
</organism>
<dbReference type="Gene3D" id="1.10.10.10">
    <property type="entry name" value="Winged helix-like DNA-binding domain superfamily/Winged helix DNA-binding domain"/>
    <property type="match status" value="1"/>
</dbReference>
<keyword evidence="3" id="KW-0238">DNA-binding</keyword>
<dbReference type="Gene3D" id="3.40.190.10">
    <property type="entry name" value="Periplasmic binding protein-like II"/>
    <property type="match status" value="2"/>
</dbReference>
<keyword evidence="7" id="KW-1185">Reference proteome</keyword>
<dbReference type="STRING" id="1110502.TMO_1494"/>
<gene>
    <name evidence="6" type="primary">nahR</name>
    <name evidence="6" type="ordered locus">TMO_1494</name>
</gene>
<dbReference type="eggNOG" id="COG0583">
    <property type="taxonomic scope" value="Bacteria"/>
</dbReference>
<dbReference type="GO" id="GO:0003677">
    <property type="term" value="F:DNA binding"/>
    <property type="evidence" value="ECO:0007669"/>
    <property type="project" value="UniProtKB-KW"/>
</dbReference>
<accession>I3TKP5</accession>
<dbReference type="Pfam" id="PF03466">
    <property type="entry name" value="LysR_substrate"/>
    <property type="match status" value="1"/>
</dbReference>
<dbReference type="InterPro" id="IPR005119">
    <property type="entry name" value="LysR_subst-bd"/>
</dbReference>
<dbReference type="PROSITE" id="PS50931">
    <property type="entry name" value="HTH_LYSR"/>
    <property type="match status" value="1"/>
</dbReference>
<evidence type="ECO:0000313" key="7">
    <source>
        <dbReference type="Proteomes" id="UP000005258"/>
    </source>
</evidence>
<feature type="domain" description="HTH lysR-type" evidence="5">
    <location>
        <begin position="6"/>
        <end position="63"/>
    </location>
</feature>
<dbReference type="KEGG" id="tmo:TMO_1494"/>